<reference evidence="2" key="5">
    <citation type="submission" date="2015-06" db="UniProtKB">
        <authorList>
            <consortium name="EnsemblFungi"/>
        </authorList>
    </citation>
    <scope>IDENTIFICATION</scope>
    <source>
        <strain evidence="2">ATCC 64411</strain>
    </source>
</reference>
<protein>
    <submittedName>
        <fullName evidence="1 2">Uncharacterized protein</fullName>
    </submittedName>
</protein>
<name>A0A0C4E1I1_MAGP6</name>
<proteinExistence type="predicted"/>
<dbReference type="EMBL" id="GL876970">
    <property type="protein sequence ID" value="KLU87241.1"/>
    <property type="molecule type" value="Genomic_DNA"/>
</dbReference>
<dbReference type="VEuPathDB" id="FungiDB:MAPG_06242"/>
<dbReference type="AlphaFoldDB" id="A0A0C4E1I1"/>
<dbReference type="EMBL" id="ADBL01001498">
    <property type="status" value="NOT_ANNOTATED_CDS"/>
    <property type="molecule type" value="Genomic_DNA"/>
</dbReference>
<reference evidence="1" key="3">
    <citation type="submission" date="2011-03" db="EMBL/GenBank/DDBJ databases">
        <title>Annotation of Magnaporthe poae ATCC 64411.</title>
        <authorList>
            <person name="Ma L.-J."/>
            <person name="Dead R."/>
            <person name="Young S.K."/>
            <person name="Zeng Q."/>
            <person name="Gargeya S."/>
            <person name="Fitzgerald M."/>
            <person name="Haas B."/>
            <person name="Abouelleil A."/>
            <person name="Alvarado L."/>
            <person name="Arachchi H.M."/>
            <person name="Berlin A."/>
            <person name="Brown A."/>
            <person name="Chapman S.B."/>
            <person name="Chen Z."/>
            <person name="Dunbar C."/>
            <person name="Freedman E."/>
            <person name="Gearin G."/>
            <person name="Gellesch M."/>
            <person name="Goldberg J."/>
            <person name="Griggs A."/>
            <person name="Gujja S."/>
            <person name="Heiman D."/>
            <person name="Howarth C."/>
            <person name="Larson L."/>
            <person name="Lui A."/>
            <person name="MacDonald P.J.P."/>
            <person name="Mehta T."/>
            <person name="Montmayeur A."/>
            <person name="Murphy C."/>
            <person name="Neiman D."/>
            <person name="Pearson M."/>
            <person name="Priest M."/>
            <person name="Roberts A."/>
            <person name="Saif S."/>
            <person name="Shea T."/>
            <person name="Shenoy N."/>
            <person name="Sisk P."/>
            <person name="Stolte C."/>
            <person name="Sykes S."/>
            <person name="Yandava C."/>
            <person name="Wortman J."/>
            <person name="Nusbaum C."/>
            <person name="Birren B."/>
        </authorList>
    </citation>
    <scope>NUCLEOTIDE SEQUENCE</scope>
    <source>
        <strain evidence="1">ATCC 64411</strain>
    </source>
</reference>
<reference evidence="1" key="2">
    <citation type="submission" date="2010-05" db="EMBL/GenBank/DDBJ databases">
        <title>The Genome Sequence of Magnaporthe poae strain ATCC 64411.</title>
        <authorList>
            <consortium name="The Broad Institute Genome Sequencing Platform"/>
            <consortium name="Broad Institute Genome Sequencing Center for Infectious Disease"/>
            <person name="Ma L.-J."/>
            <person name="Dead R."/>
            <person name="Young S."/>
            <person name="Zeng Q."/>
            <person name="Koehrsen M."/>
            <person name="Alvarado L."/>
            <person name="Berlin A."/>
            <person name="Chapman S.B."/>
            <person name="Chen Z."/>
            <person name="Freedman E."/>
            <person name="Gellesch M."/>
            <person name="Goldberg J."/>
            <person name="Griggs A."/>
            <person name="Gujja S."/>
            <person name="Heilman E.R."/>
            <person name="Heiman D."/>
            <person name="Hepburn T."/>
            <person name="Howarth C."/>
            <person name="Jen D."/>
            <person name="Larson L."/>
            <person name="Mehta T."/>
            <person name="Neiman D."/>
            <person name="Pearson M."/>
            <person name="Roberts A."/>
            <person name="Saif S."/>
            <person name="Shea T."/>
            <person name="Shenoy N."/>
            <person name="Sisk P."/>
            <person name="Stolte C."/>
            <person name="Sykes S."/>
            <person name="Walk T."/>
            <person name="White J."/>
            <person name="Yandava C."/>
            <person name="Haas B."/>
            <person name="Nusbaum C."/>
            <person name="Birren B."/>
        </authorList>
    </citation>
    <scope>NUCLEOTIDE SEQUENCE</scope>
    <source>
        <strain evidence="1">ATCC 64411</strain>
    </source>
</reference>
<evidence type="ECO:0000313" key="2">
    <source>
        <dbReference type="EnsemblFungi" id="MAPG_06242T0"/>
    </source>
</evidence>
<reference evidence="2" key="4">
    <citation type="journal article" date="2015" name="G3 (Bethesda)">
        <title>Genome sequences of three phytopathogenic species of the Magnaporthaceae family of fungi.</title>
        <authorList>
            <person name="Okagaki L.H."/>
            <person name="Nunes C.C."/>
            <person name="Sailsbery J."/>
            <person name="Clay B."/>
            <person name="Brown D."/>
            <person name="John T."/>
            <person name="Oh Y."/>
            <person name="Young N."/>
            <person name="Fitzgerald M."/>
            <person name="Haas B.J."/>
            <person name="Zeng Q."/>
            <person name="Young S."/>
            <person name="Adiconis X."/>
            <person name="Fan L."/>
            <person name="Levin J.Z."/>
            <person name="Mitchell T.K."/>
            <person name="Okubara P.A."/>
            <person name="Farman M.L."/>
            <person name="Kohn L.M."/>
            <person name="Birren B."/>
            <person name="Ma L.-J."/>
            <person name="Dean R.A."/>
        </authorList>
    </citation>
    <scope>NUCLEOTIDE SEQUENCE</scope>
    <source>
        <strain evidence="2">ATCC 64411 / 73-15</strain>
    </source>
</reference>
<gene>
    <name evidence="1" type="ORF">MAPG_06242</name>
</gene>
<organism evidence="2 3">
    <name type="scientific">Magnaporthiopsis poae (strain ATCC 64411 / 73-15)</name>
    <name type="common">Kentucky bluegrass fungus</name>
    <name type="synonym">Magnaporthe poae</name>
    <dbReference type="NCBI Taxonomy" id="644358"/>
    <lineage>
        <taxon>Eukaryota</taxon>
        <taxon>Fungi</taxon>
        <taxon>Dikarya</taxon>
        <taxon>Ascomycota</taxon>
        <taxon>Pezizomycotina</taxon>
        <taxon>Sordariomycetes</taxon>
        <taxon>Sordariomycetidae</taxon>
        <taxon>Magnaporthales</taxon>
        <taxon>Magnaporthaceae</taxon>
        <taxon>Magnaporthiopsis</taxon>
    </lineage>
</organism>
<keyword evidence="3" id="KW-1185">Reference proteome</keyword>
<dbReference type="Proteomes" id="UP000011715">
    <property type="component" value="Unassembled WGS sequence"/>
</dbReference>
<reference evidence="3" key="1">
    <citation type="submission" date="2010-05" db="EMBL/GenBank/DDBJ databases">
        <title>The genome sequence of Magnaporthe poae strain ATCC 64411.</title>
        <authorList>
            <person name="Ma L.-J."/>
            <person name="Dead R."/>
            <person name="Young S."/>
            <person name="Zeng Q."/>
            <person name="Koehrsen M."/>
            <person name="Alvarado L."/>
            <person name="Berlin A."/>
            <person name="Chapman S.B."/>
            <person name="Chen Z."/>
            <person name="Freedman E."/>
            <person name="Gellesch M."/>
            <person name="Goldberg J."/>
            <person name="Griggs A."/>
            <person name="Gujja S."/>
            <person name="Heilman E.R."/>
            <person name="Heiman D."/>
            <person name="Hepburn T."/>
            <person name="Howarth C."/>
            <person name="Jen D."/>
            <person name="Larson L."/>
            <person name="Mehta T."/>
            <person name="Neiman D."/>
            <person name="Pearson M."/>
            <person name="Roberts A."/>
            <person name="Saif S."/>
            <person name="Shea T."/>
            <person name="Shenoy N."/>
            <person name="Sisk P."/>
            <person name="Stolte C."/>
            <person name="Sykes S."/>
            <person name="Walk T."/>
            <person name="White J."/>
            <person name="Yandava C."/>
            <person name="Haas B."/>
            <person name="Nusbaum C."/>
            <person name="Birren B."/>
        </authorList>
    </citation>
    <scope>NUCLEOTIDE SEQUENCE [LARGE SCALE GENOMIC DNA]</scope>
    <source>
        <strain evidence="3">ATCC 64411 / 73-15</strain>
    </source>
</reference>
<evidence type="ECO:0000313" key="3">
    <source>
        <dbReference type="Proteomes" id="UP000011715"/>
    </source>
</evidence>
<sequence>MTLAYATGVASACGQERLVRRILEQHPELVGIKGLPKRKSDVNCIYGLGQPYLEEHTTLGEYLLIWAIKICDLLVSLGAQDYEVPCIDYDEMFHAEASGETVEKNLGLGREALGTI</sequence>
<accession>A0A0C4E1I1</accession>
<dbReference type="EnsemblFungi" id="MAPG_06242T0">
    <property type="protein sequence ID" value="MAPG_06242T0"/>
    <property type="gene ID" value="MAPG_06242"/>
</dbReference>
<evidence type="ECO:0000313" key="1">
    <source>
        <dbReference type="EMBL" id="KLU87241.1"/>
    </source>
</evidence>